<feature type="region of interest" description="Disordered" evidence="1">
    <location>
        <begin position="42"/>
        <end position="66"/>
    </location>
</feature>
<accession>A0A8T0JC60</accession>
<dbReference type="EMBL" id="CM026421">
    <property type="protein sequence ID" value="KAG0592622.1"/>
    <property type="molecule type" value="Genomic_DNA"/>
</dbReference>
<evidence type="ECO:0000256" key="1">
    <source>
        <dbReference type="SAM" id="MobiDB-lite"/>
    </source>
</evidence>
<protein>
    <submittedName>
        <fullName evidence="2">Uncharacterized protein</fullName>
    </submittedName>
</protein>
<proteinExistence type="predicted"/>
<name>A0A8T0JC60_CERPU</name>
<sequence length="93" mass="10076">MPNQSRLPDRTSRSCRRQCMTVTPPMRRQCIPAPCACASSARRRSISRSPIAPSAPKTTSSASSCRCRTSATPLSTANLSSKSSRTMMLETVL</sequence>
<organism evidence="2 3">
    <name type="scientific">Ceratodon purpureus</name>
    <name type="common">Fire moss</name>
    <name type="synonym">Dicranum purpureum</name>
    <dbReference type="NCBI Taxonomy" id="3225"/>
    <lineage>
        <taxon>Eukaryota</taxon>
        <taxon>Viridiplantae</taxon>
        <taxon>Streptophyta</taxon>
        <taxon>Embryophyta</taxon>
        <taxon>Bryophyta</taxon>
        <taxon>Bryophytina</taxon>
        <taxon>Bryopsida</taxon>
        <taxon>Dicranidae</taxon>
        <taxon>Pseudoditrichales</taxon>
        <taxon>Ditrichaceae</taxon>
        <taxon>Ceratodon</taxon>
    </lineage>
</organism>
<dbReference type="AlphaFoldDB" id="A0A8T0JC60"/>
<keyword evidence="3" id="KW-1185">Reference proteome</keyword>
<reference evidence="2" key="1">
    <citation type="submission" date="2020-06" db="EMBL/GenBank/DDBJ databases">
        <title>WGS assembly of Ceratodon purpureus strain R40.</title>
        <authorList>
            <person name="Carey S.B."/>
            <person name="Jenkins J."/>
            <person name="Shu S."/>
            <person name="Lovell J.T."/>
            <person name="Sreedasyam A."/>
            <person name="Maumus F."/>
            <person name="Tiley G.P."/>
            <person name="Fernandez-Pozo N."/>
            <person name="Barry K."/>
            <person name="Chen C."/>
            <person name="Wang M."/>
            <person name="Lipzen A."/>
            <person name="Daum C."/>
            <person name="Saski C.A."/>
            <person name="Payton A.C."/>
            <person name="Mcbreen J.C."/>
            <person name="Conrad R.E."/>
            <person name="Kollar L.M."/>
            <person name="Olsson S."/>
            <person name="Huttunen S."/>
            <person name="Landis J.B."/>
            <person name="Wickett N.J."/>
            <person name="Johnson M.G."/>
            <person name="Rensing S.A."/>
            <person name="Grimwood J."/>
            <person name="Schmutz J."/>
            <person name="Mcdaniel S.F."/>
        </authorList>
    </citation>
    <scope>NUCLEOTIDE SEQUENCE</scope>
    <source>
        <strain evidence="2">R40</strain>
    </source>
</reference>
<feature type="compositionally biased region" description="Low complexity" evidence="1">
    <location>
        <begin position="47"/>
        <end position="66"/>
    </location>
</feature>
<evidence type="ECO:0000313" key="2">
    <source>
        <dbReference type="EMBL" id="KAG0592622.1"/>
    </source>
</evidence>
<dbReference type="Proteomes" id="UP000822688">
    <property type="component" value="Chromosome 1"/>
</dbReference>
<evidence type="ECO:0000313" key="3">
    <source>
        <dbReference type="Proteomes" id="UP000822688"/>
    </source>
</evidence>
<gene>
    <name evidence="2" type="ORF">KC19_1G267900</name>
</gene>
<comment type="caution">
    <text evidence="2">The sequence shown here is derived from an EMBL/GenBank/DDBJ whole genome shotgun (WGS) entry which is preliminary data.</text>
</comment>